<keyword evidence="6" id="KW-1133">Transmembrane helix</keyword>
<proteinExistence type="inferred from homology"/>
<organism evidence="7 8">
    <name type="scientific">Lithospermum erythrorhizon</name>
    <name type="common">Purple gromwell</name>
    <name type="synonym">Lithospermum officinale var. erythrorhizon</name>
    <dbReference type="NCBI Taxonomy" id="34254"/>
    <lineage>
        <taxon>Eukaryota</taxon>
        <taxon>Viridiplantae</taxon>
        <taxon>Streptophyta</taxon>
        <taxon>Embryophyta</taxon>
        <taxon>Tracheophyta</taxon>
        <taxon>Spermatophyta</taxon>
        <taxon>Magnoliopsida</taxon>
        <taxon>eudicotyledons</taxon>
        <taxon>Gunneridae</taxon>
        <taxon>Pentapetalae</taxon>
        <taxon>asterids</taxon>
        <taxon>lamiids</taxon>
        <taxon>Boraginales</taxon>
        <taxon>Boraginaceae</taxon>
        <taxon>Boraginoideae</taxon>
        <taxon>Lithospermeae</taxon>
        <taxon>Lithospermum</taxon>
    </lineage>
</organism>
<protein>
    <recommendedName>
        <fullName evidence="9">S-protein homolog</fullName>
    </recommendedName>
</protein>
<accession>A0AAV3S477</accession>
<dbReference type="EMBL" id="BAABME010014819">
    <property type="protein sequence ID" value="GAA0187531.1"/>
    <property type="molecule type" value="Genomic_DNA"/>
</dbReference>
<evidence type="ECO:0008006" key="9">
    <source>
        <dbReference type="Google" id="ProtNLM"/>
    </source>
</evidence>
<dbReference type="Proteomes" id="UP001454036">
    <property type="component" value="Unassembled WGS sequence"/>
</dbReference>
<reference evidence="7 8" key="1">
    <citation type="submission" date="2024-01" db="EMBL/GenBank/DDBJ databases">
        <title>The complete chloroplast genome sequence of Lithospermum erythrorhizon: insights into the phylogenetic relationship among Boraginaceae species and the maternal lineages of purple gromwells.</title>
        <authorList>
            <person name="Okada T."/>
            <person name="Watanabe K."/>
        </authorList>
    </citation>
    <scope>NUCLEOTIDE SEQUENCE [LARGE SCALE GENOMIC DNA]</scope>
</reference>
<dbReference type="InterPro" id="IPR010264">
    <property type="entry name" value="Self-incomp_S1"/>
</dbReference>
<dbReference type="GO" id="GO:0005576">
    <property type="term" value="C:extracellular region"/>
    <property type="evidence" value="ECO:0007669"/>
    <property type="project" value="UniProtKB-SubCell"/>
</dbReference>
<comment type="subcellular location">
    <subcellularLocation>
        <location evidence="1">Secreted</location>
    </subcellularLocation>
</comment>
<evidence type="ECO:0000256" key="1">
    <source>
        <dbReference type="ARBA" id="ARBA00004613"/>
    </source>
</evidence>
<comment type="similarity">
    <text evidence="2">Belongs to the plant self-incompatibility (S1) protein family.</text>
</comment>
<keyword evidence="3" id="KW-0713">Self-incompatibility</keyword>
<evidence type="ECO:0000256" key="4">
    <source>
        <dbReference type="ARBA" id="ARBA00022525"/>
    </source>
</evidence>
<sequence>MEKPIEIEDSNDRNKAKVNRINCSSTHLLPTFLFILLLNGIPCFVEAIPIQKVVRIMNNGTSISSVRCFSFFDDIPTQHLRSKASFSFSVRFTSFFSYSTMYNCSTNLGTFVVYRADHECARTDKDCSWMFDDHRAYMYSPKDNTWNMIYYNPNYESVERGGVMKGDNKN</sequence>
<gene>
    <name evidence="7" type="ORF">LIER_34819</name>
</gene>
<keyword evidence="4" id="KW-0964">Secreted</keyword>
<dbReference type="GO" id="GO:0060320">
    <property type="term" value="P:rejection of self pollen"/>
    <property type="evidence" value="ECO:0007669"/>
    <property type="project" value="UniProtKB-KW"/>
</dbReference>
<dbReference type="AlphaFoldDB" id="A0AAV3S477"/>
<evidence type="ECO:0000256" key="3">
    <source>
        <dbReference type="ARBA" id="ARBA00022471"/>
    </source>
</evidence>
<keyword evidence="5" id="KW-0732">Signal</keyword>
<evidence type="ECO:0000313" key="7">
    <source>
        <dbReference type="EMBL" id="GAA0187531.1"/>
    </source>
</evidence>
<name>A0AAV3S477_LITER</name>
<keyword evidence="6" id="KW-0812">Transmembrane</keyword>
<dbReference type="Pfam" id="PF05938">
    <property type="entry name" value="Self-incomp_S1"/>
    <property type="match status" value="1"/>
</dbReference>
<evidence type="ECO:0000256" key="6">
    <source>
        <dbReference type="SAM" id="Phobius"/>
    </source>
</evidence>
<evidence type="ECO:0000256" key="2">
    <source>
        <dbReference type="ARBA" id="ARBA00005581"/>
    </source>
</evidence>
<evidence type="ECO:0000256" key="5">
    <source>
        <dbReference type="ARBA" id="ARBA00022729"/>
    </source>
</evidence>
<keyword evidence="6" id="KW-0472">Membrane</keyword>
<evidence type="ECO:0000313" key="8">
    <source>
        <dbReference type="Proteomes" id="UP001454036"/>
    </source>
</evidence>
<feature type="transmembrane region" description="Helical" evidence="6">
    <location>
        <begin position="28"/>
        <end position="48"/>
    </location>
</feature>
<comment type="caution">
    <text evidence="7">The sequence shown here is derived from an EMBL/GenBank/DDBJ whole genome shotgun (WGS) entry which is preliminary data.</text>
</comment>
<keyword evidence="8" id="KW-1185">Reference proteome</keyword>